<dbReference type="Proteomes" id="UP000529637">
    <property type="component" value="Unassembled WGS sequence"/>
</dbReference>
<evidence type="ECO:0000313" key="2">
    <source>
        <dbReference type="EMBL" id="NUZ05129.1"/>
    </source>
</evidence>
<feature type="domain" description="N-acyl amino acid synthase FeeM catalytic core" evidence="1">
    <location>
        <begin position="51"/>
        <end position="200"/>
    </location>
</feature>
<dbReference type="InterPro" id="IPR016181">
    <property type="entry name" value="Acyl_CoA_acyltransferase"/>
</dbReference>
<dbReference type="EMBL" id="JABWMJ010000002">
    <property type="protein sequence ID" value="NUZ05129.1"/>
    <property type="molecule type" value="Genomic_DNA"/>
</dbReference>
<comment type="caution">
    <text evidence="2">The sequence shown here is derived from an EMBL/GenBank/DDBJ whole genome shotgun (WGS) entry which is preliminary data.</text>
</comment>
<sequence>MNATFDSSNEPMSLRSMLLEDVAQLSTSDAEVDGRLITIRAADTEGHRSSAHILLNRMYAGRGYSSVAMPDAEDGNRLTLIGQDHDVTLGTITIGFDGSGGLLADECFHDCVSTLRSEGLVLCEFVKLAIDDNTHSKRVLASLFHTAFIYAHEIRGCDRIVIEVNPRHVRFYRTMLGFSVLAGERLNCRVNAPAVLLALDLADAAARIGHVNATKNSHAAAERSMYRYAFSSDELSGIVSRLKRRDER</sequence>
<dbReference type="Pfam" id="PF21926">
    <property type="entry name" value="FeeM"/>
    <property type="match status" value="1"/>
</dbReference>
<dbReference type="Gene3D" id="3.40.630.30">
    <property type="match status" value="1"/>
</dbReference>
<organism evidence="2 3">
    <name type="scientific">Piscinibacter koreensis</name>
    <dbReference type="NCBI Taxonomy" id="2742824"/>
    <lineage>
        <taxon>Bacteria</taxon>
        <taxon>Pseudomonadati</taxon>
        <taxon>Pseudomonadota</taxon>
        <taxon>Betaproteobacteria</taxon>
        <taxon>Burkholderiales</taxon>
        <taxon>Sphaerotilaceae</taxon>
        <taxon>Piscinibacter</taxon>
    </lineage>
</organism>
<reference evidence="2 3" key="1">
    <citation type="submission" date="2020-06" db="EMBL/GenBank/DDBJ databases">
        <title>Schlegella sp. ID0723 isolated from air conditioner.</title>
        <authorList>
            <person name="Kim D.Y."/>
            <person name="Kim D.-U."/>
        </authorList>
    </citation>
    <scope>NUCLEOTIDE SEQUENCE [LARGE SCALE GENOMIC DNA]</scope>
    <source>
        <strain evidence="2 3">ID0723</strain>
    </source>
</reference>
<proteinExistence type="predicted"/>
<keyword evidence="3" id="KW-1185">Reference proteome</keyword>
<name>A0A7Y6NL68_9BURK</name>
<accession>A0A7Y6NL68</accession>
<dbReference type="SUPFAM" id="SSF55729">
    <property type="entry name" value="Acyl-CoA N-acyltransferases (Nat)"/>
    <property type="match status" value="1"/>
</dbReference>
<gene>
    <name evidence="2" type="ORF">HQN59_05065</name>
</gene>
<evidence type="ECO:0000313" key="3">
    <source>
        <dbReference type="Proteomes" id="UP000529637"/>
    </source>
</evidence>
<dbReference type="InterPro" id="IPR054597">
    <property type="entry name" value="FeeM_cat"/>
</dbReference>
<protein>
    <recommendedName>
        <fullName evidence="1">N-acyl amino acid synthase FeeM catalytic core domain-containing protein</fullName>
    </recommendedName>
</protein>
<dbReference type="AlphaFoldDB" id="A0A7Y6NL68"/>
<evidence type="ECO:0000259" key="1">
    <source>
        <dbReference type="Pfam" id="PF21926"/>
    </source>
</evidence>